<dbReference type="KEGG" id="bdw:94334554"/>
<keyword evidence="2" id="KW-1185">Reference proteome</keyword>
<reference evidence="1" key="1">
    <citation type="journal article" date="2023" name="Nat. Microbiol.">
        <title>Babesia duncani multi-omics identifies virulence factors and drug targets.</title>
        <authorList>
            <person name="Singh P."/>
            <person name="Lonardi S."/>
            <person name="Liang Q."/>
            <person name="Vydyam P."/>
            <person name="Khabirova E."/>
            <person name="Fang T."/>
            <person name="Gihaz S."/>
            <person name="Thekkiniath J."/>
            <person name="Munshi M."/>
            <person name="Abel S."/>
            <person name="Ciampossin L."/>
            <person name="Batugedara G."/>
            <person name="Gupta M."/>
            <person name="Lu X.M."/>
            <person name="Lenz T."/>
            <person name="Chakravarty S."/>
            <person name="Cornillot E."/>
            <person name="Hu Y."/>
            <person name="Ma W."/>
            <person name="Gonzalez L.M."/>
            <person name="Sanchez S."/>
            <person name="Estrada K."/>
            <person name="Sanchez-Flores A."/>
            <person name="Montero E."/>
            <person name="Harb O.S."/>
            <person name="Le Roch K.G."/>
            <person name="Mamoun C.B."/>
        </authorList>
    </citation>
    <scope>NUCLEOTIDE SEQUENCE</scope>
    <source>
        <strain evidence="1">WA1</strain>
    </source>
</reference>
<evidence type="ECO:0000313" key="2">
    <source>
        <dbReference type="Proteomes" id="UP001214638"/>
    </source>
</evidence>
<protein>
    <submittedName>
        <fullName evidence="1">Uncharacterized protein</fullName>
    </submittedName>
</protein>
<accession>A0AAD9PLZ8</accession>
<dbReference type="AlphaFoldDB" id="A0AAD9PLZ8"/>
<sequence>MINFSGEQATMVIEFDNDGTLKTSHGQQGGLGKSCMQSIGTWWANQGTVTMKIQSSQVPKGYVYLSAHVGFLHGYILQLSWNTLGECAFMQRGSIYEDRPPDSWLPQHIFRPVIGRFTACGIND</sequence>
<comment type="caution">
    <text evidence="1">The sequence shown here is derived from an EMBL/GenBank/DDBJ whole genome shotgun (WGS) entry which is preliminary data.</text>
</comment>
<dbReference type="RefSeq" id="XP_067804099.1">
    <property type="nucleotide sequence ID" value="XM_067945308.1"/>
</dbReference>
<name>A0AAD9PLZ8_9APIC</name>
<organism evidence="1 2">
    <name type="scientific">Babesia duncani</name>
    <dbReference type="NCBI Taxonomy" id="323732"/>
    <lineage>
        <taxon>Eukaryota</taxon>
        <taxon>Sar</taxon>
        <taxon>Alveolata</taxon>
        <taxon>Apicomplexa</taxon>
        <taxon>Aconoidasida</taxon>
        <taxon>Piroplasmida</taxon>
        <taxon>Babesiidae</taxon>
        <taxon>Babesia</taxon>
    </lineage>
</organism>
<proteinExistence type="predicted"/>
<dbReference type="GeneID" id="94334554"/>
<gene>
    <name evidence="1" type="ORF">BdWA1_000256</name>
</gene>
<evidence type="ECO:0000313" key="1">
    <source>
        <dbReference type="EMBL" id="KAK2197257.1"/>
    </source>
</evidence>
<dbReference type="Proteomes" id="UP001214638">
    <property type="component" value="Unassembled WGS sequence"/>
</dbReference>
<dbReference type="EMBL" id="JALLKP010000001">
    <property type="protein sequence ID" value="KAK2197257.1"/>
    <property type="molecule type" value="Genomic_DNA"/>
</dbReference>